<dbReference type="PDB" id="8GYM">
    <property type="method" value="EM"/>
    <property type="resolution" value="2.96 A"/>
    <property type="chains" value="QJ/Qj/qJ/qj=1-62"/>
</dbReference>
<evidence type="ECO:0007829" key="4">
    <source>
        <dbReference type="PDB" id="7TGH"/>
    </source>
</evidence>
<feature type="transmembrane region" description="Helical" evidence="1">
    <location>
        <begin position="21"/>
        <end position="40"/>
    </location>
</feature>
<reference evidence="4" key="2">
    <citation type="journal article" date="2022" name="Science">
        <title>Structures of &lt;i&gt;Tetrahymena&lt;/i&gt;'s respiratory chain reveal the diversity of eukaryotic core metabolism.</title>
        <authorList>
            <person name="Zhou L."/>
            <person name="Maldonado M."/>
            <person name="Padavannil A."/>
            <person name="Guo F."/>
            <person name="Letts J.A."/>
        </authorList>
    </citation>
    <scope>STRUCTURE BY ELECTRON MICROSCOPY (2.60 ANGSTROMS)</scope>
</reference>
<dbReference type="GeneID" id="7838242"/>
<dbReference type="PDB" id="7TGH">
    <property type="method" value="EM"/>
    <property type="resolution" value="2.60 A"/>
    <property type="chains" value="3J/3j=1-62"/>
</dbReference>
<keyword evidence="3" id="KW-1185">Reference proteome</keyword>
<keyword evidence="4 5" id="KW-0002">3D-structure</keyword>
<evidence type="ECO:0000313" key="2">
    <source>
        <dbReference type="EMBL" id="EAS00320.1"/>
    </source>
</evidence>
<gene>
    <name evidence="2" type="ORF">TTHERM_00218930</name>
</gene>
<dbReference type="InParanoid" id="I7MFL6"/>
<name>I7MFL6_TETTS</name>
<reference evidence="3" key="1">
    <citation type="journal article" date="2006" name="PLoS Biol.">
        <title>Macronuclear genome sequence of the ciliate Tetrahymena thermophila, a model eukaryote.</title>
        <authorList>
            <person name="Eisen J.A."/>
            <person name="Coyne R.S."/>
            <person name="Wu M."/>
            <person name="Wu D."/>
            <person name="Thiagarajan M."/>
            <person name="Wortman J.R."/>
            <person name="Badger J.H."/>
            <person name="Ren Q."/>
            <person name="Amedeo P."/>
            <person name="Jones K.M."/>
            <person name="Tallon L.J."/>
            <person name="Delcher A.L."/>
            <person name="Salzberg S.L."/>
            <person name="Silva J.C."/>
            <person name="Haas B.J."/>
            <person name="Majoros W.H."/>
            <person name="Farzad M."/>
            <person name="Carlton J.M."/>
            <person name="Smith R.K. Jr."/>
            <person name="Garg J."/>
            <person name="Pearlman R.E."/>
            <person name="Karrer K.M."/>
            <person name="Sun L."/>
            <person name="Manning G."/>
            <person name="Elde N.C."/>
            <person name="Turkewitz A.P."/>
            <person name="Asai D.J."/>
            <person name="Wilkes D.E."/>
            <person name="Wang Y."/>
            <person name="Cai H."/>
            <person name="Collins K."/>
            <person name="Stewart B.A."/>
            <person name="Lee S.R."/>
            <person name="Wilamowska K."/>
            <person name="Weinberg Z."/>
            <person name="Ruzzo W.L."/>
            <person name="Wloga D."/>
            <person name="Gaertig J."/>
            <person name="Frankel J."/>
            <person name="Tsao C.-C."/>
            <person name="Gorovsky M.A."/>
            <person name="Keeling P.J."/>
            <person name="Waller R.F."/>
            <person name="Patron N.J."/>
            <person name="Cherry J.M."/>
            <person name="Stover N.A."/>
            <person name="Krieger C.J."/>
            <person name="del Toro C."/>
            <person name="Ryder H.F."/>
            <person name="Williamson S.C."/>
            <person name="Barbeau R.A."/>
            <person name="Hamilton E.P."/>
            <person name="Orias E."/>
        </authorList>
    </citation>
    <scope>NUCLEOTIDE SEQUENCE [LARGE SCALE GENOMIC DNA]</scope>
    <source>
        <strain evidence="3">SB210</strain>
    </source>
</reference>
<proteinExistence type="evidence at protein level"/>
<dbReference type="RefSeq" id="XP_001020565.1">
    <property type="nucleotide sequence ID" value="XM_001020565.3"/>
</dbReference>
<evidence type="ECO:0000313" key="3">
    <source>
        <dbReference type="Proteomes" id="UP000009168"/>
    </source>
</evidence>
<keyword evidence="1 2" id="KW-0812">Transmembrane</keyword>
<dbReference type="HOGENOM" id="CLU_194870_0_0_1"/>
<evidence type="ECO:0007829" key="5">
    <source>
        <dbReference type="PDB" id="8B6J"/>
    </source>
</evidence>
<dbReference type="OMA" id="FHETNAF"/>
<dbReference type="SMR" id="I7MFL6"/>
<dbReference type="PDB" id="8B6J">
    <property type="method" value="EM"/>
    <property type="resolution" value="2.80 A"/>
    <property type="chains" value="K/k=1-62"/>
</dbReference>
<keyword evidence="1" id="KW-0472">Membrane</keyword>
<dbReference type="EMDB" id="EMD-34373"/>
<reference evidence="7 8" key="3">
    <citation type="journal article" date="2023" name="Nat. Commun.">
        <title>Structures of Tetrahymena thermophila respiratory megacomplexes on the tubular mitochondrial cristae.</title>
        <authorList>
            <person name="Han F."/>
            <person name="Hu Y."/>
            <person name="Wu M."/>
            <person name="He Z."/>
            <person name="Tian H."/>
            <person name="Zhou L."/>
        </authorList>
    </citation>
    <scope>STRUCTURE BY ELECTRON MICROSCOPY (2.96 ANGSTROMS)</scope>
</reference>
<dbReference type="PDB" id="8BQS">
    <property type="method" value="EM"/>
    <property type="resolution" value="2.90 A"/>
    <property type="chains" value="K/k=1-62"/>
</dbReference>
<evidence type="ECO:0000256" key="1">
    <source>
        <dbReference type="SAM" id="Phobius"/>
    </source>
</evidence>
<evidence type="ECO:0007829" key="8">
    <source>
        <dbReference type="PDB" id="8GZU"/>
    </source>
</evidence>
<evidence type="ECO:0007829" key="7">
    <source>
        <dbReference type="PDB" id="8GYM"/>
    </source>
</evidence>
<dbReference type="EMDB" id="EMD-34403"/>
<evidence type="ECO:0007829" key="6">
    <source>
        <dbReference type="PDB" id="8BQS"/>
    </source>
</evidence>
<keyword evidence="1" id="KW-1133">Transmembrane helix</keyword>
<dbReference type="eggNOG" id="ENOG502SYZ2">
    <property type="taxonomic scope" value="Eukaryota"/>
</dbReference>
<dbReference type="OrthoDB" id="282161at2759"/>
<dbReference type="STRING" id="312017.I7MFL6"/>
<organism evidence="2 3">
    <name type="scientific">Tetrahymena thermophila (strain SB210)</name>
    <dbReference type="NCBI Taxonomy" id="312017"/>
    <lineage>
        <taxon>Eukaryota</taxon>
        <taxon>Sar</taxon>
        <taxon>Alveolata</taxon>
        <taxon>Ciliophora</taxon>
        <taxon>Intramacronucleata</taxon>
        <taxon>Oligohymenophorea</taxon>
        <taxon>Hymenostomatida</taxon>
        <taxon>Tetrahymenina</taxon>
        <taxon>Tetrahymenidae</taxon>
        <taxon>Tetrahymena</taxon>
    </lineage>
</organism>
<dbReference type="KEGG" id="tet:TTHERM_00218930"/>
<dbReference type="EMDB" id="EMD-16184"/>
<dbReference type="PDB" id="8GZU">
    <property type="method" value="EM"/>
    <property type="resolution" value="4.18 A"/>
    <property type="chains" value="QJ/Qj/qJ/qj=1-62"/>
</dbReference>
<reference evidence="5 6" key="4">
    <citation type="journal article" date="2023" name="Nature">
        <title>Structural basis of mitochondrial membrane bending by the I-II-III&lt;sub&gt;2&lt;/sub&gt;-IV&lt;sub&gt;2&lt;/sub&gt; supercomplex.</title>
        <authorList>
            <person name="Muhleip A."/>
            <person name="Flygaard R.K."/>
            <person name="Baradaran R."/>
            <person name="Haapanen O."/>
            <person name="Gruhl T."/>
            <person name="Tobiasson V."/>
            <person name="Marechal A."/>
            <person name="Sharma V."/>
            <person name="Amunts A."/>
        </authorList>
    </citation>
    <scope>STRUCTURE BY ELECTRON MICROSCOPY (2.80 ANGSTROMS)</scope>
</reference>
<dbReference type="EMBL" id="GG662621">
    <property type="protein sequence ID" value="EAS00320.1"/>
    <property type="molecule type" value="Genomic_DNA"/>
</dbReference>
<sequence>MYLPTFYKLFHETNAFRLKRYVGYGPLLLTWSIWTLYPALYNMIYSDFIPPERGVPKRIVDA</sequence>
<dbReference type="EMDB" id="EMD-25882"/>
<accession>I7MFL6</accession>
<dbReference type="Proteomes" id="UP000009168">
    <property type="component" value="Unassembled WGS sequence"/>
</dbReference>
<dbReference type="AlphaFoldDB" id="I7MFL6"/>
<protein>
    <submittedName>
        <fullName evidence="2">Transmembrane protein, putative</fullName>
    </submittedName>
</protein>